<dbReference type="AlphaFoldDB" id="K3W7D5"/>
<name>K3W7D5_GLOUD</name>
<evidence type="ECO:0000256" key="4">
    <source>
        <dbReference type="ARBA" id="ARBA00023136"/>
    </source>
</evidence>
<evidence type="ECO:0000256" key="5">
    <source>
        <dbReference type="SAM" id="Phobius"/>
    </source>
</evidence>
<accession>K3W7D5</accession>
<dbReference type="eggNOG" id="ENOG502RDSZ">
    <property type="taxonomic scope" value="Eukaryota"/>
</dbReference>
<reference evidence="8" key="1">
    <citation type="journal article" date="2010" name="Genome Biol.">
        <title>Genome sequence of the necrotrophic plant pathogen Pythium ultimum reveals original pathogenicity mechanisms and effector repertoire.</title>
        <authorList>
            <person name="Levesque C.A."/>
            <person name="Brouwer H."/>
            <person name="Cano L."/>
            <person name="Hamilton J.P."/>
            <person name="Holt C."/>
            <person name="Huitema E."/>
            <person name="Raffaele S."/>
            <person name="Robideau G.P."/>
            <person name="Thines M."/>
            <person name="Win J."/>
            <person name="Zerillo M.M."/>
            <person name="Beakes G.W."/>
            <person name="Boore J.L."/>
            <person name="Busam D."/>
            <person name="Dumas B."/>
            <person name="Ferriera S."/>
            <person name="Fuerstenberg S.I."/>
            <person name="Gachon C.M."/>
            <person name="Gaulin E."/>
            <person name="Govers F."/>
            <person name="Grenville-Briggs L."/>
            <person name="Horner N."/>
            <person name="Hostetler J."/>
            <person name="Jiang R.H."/>
            <person name="Johnson J."/>
            <person name="Krajaejun T."/>
            <person name="Lin H."/>
            <person name="Meijer H.J."/>
            <person name="Moore B."/>
            <person name="Morris P."/>
            <person name="Phuntmart V."/>
            <person name="Puiu D."/>
            <person name="Shetty J."/>
            <person name="Stajich J.E."/>
            <person name="Tripathy S."/>
            <person name="Wawra S."/>
            <person name="van West P."/>
            <person name="Whitty B.R."/>
            <person name="Coutinho P.M."/>
            <person name="Henrissat B."/>
            <person name="Martin F."/>
            <person name="Thomas P.D."/>
            <person name="Tyler B.M."/>
            <person name="De Vries R.P."/>
            <person name="Kamoun S."/>
            <person name="Yandell M."/>
            <person name="Tisserat N."/>
            <person name="Buell C.R."/>
        </authorList>
    </citation>
    <scope>NUCLEOTIDE SEQUENCE</scope>
    <source>
        <strain evidence="8">DAOM:BR144</strain>
    </source>
</reference>
<reference evidence="7" key="3">
    <citation type="submission" date="2015-02" db="UniProtKB">
        <authorList>
            <consortium name="EnsemblProtists"/>
        </authorList>
    </citation>
    <scope>IDENTIFICATION</scope>
    <source>
        <strain evidence="7">DAOM BR144</strain>
    </source>
</reference>
<keyword evidence="4 5" id="KW-0472">Membrane</keyword>
<evidence type="ECO:0000256" key="3">
    <source>
        <dbReference type="ARBA" id="ARBA00022989"/>
    </source>
</evidence>
<sequence>MVDPVPAPKPEALSSAARVLRRAKYYALINAFICGVAFASHALVKTSLYLHAQDSSSFWATMVAVYATGVLRVLAMIKWFEWIGTKKRKIFGDKRSQLTRQQRRAIYLRILWLIVPSECVSFYAASQLVSDSNEITEGVHGMLELATFIPKSLVFEIIFDLFHYAAHWLCHQIPWLYRHVHKRHHLHLHPCPLSTYEQDAVDLCLTNVLPFVLAARLGFPLSRWQLQLMLAYKTYVEVAGHCGLEVKGFSFPQFPWIHDMFTPLSLCVRDHDLHHTHPKYNFAKRFALWDKLFGTFKPGSSRQ</sequence>
<feature type="domain" description="Fatty acid hydroxylase" evidence="6">
    <location>
        <begin position="154"/>
        <end position="295"/>
    </location>
</feature>
<feature type="transmembrane region" description="Helical" evidence="5">
    <location>
        <begin position="25"/>
        <end position="44"/>
    </location>
</feature>
<evidence type="ECO:0000259" key="6">
    <source>
        <dbReference type="Pfam" id="PF04116"/>
    </source>
</evidence>
<evidence type="ECO:0000313" key="7">
    <source>
        <dbReference type="EnsemblProtists" id="PYU1_T000876"/>
    </source>
</evidence>
<evidence type="ECO:0000256" key="2">
    <source>
        <dbReference type="ARBA" id="ARBA00022692"/>
    </source>
</evidence>
<dbReference type="Pfam" id="PF04116">
    <property type="entry name" value="FA_hydroxylase"/>
    <property type="match status" value="1"/>
</dbReference>
<dbReference type="PANTHER" id="PTHR11863">
    <property type="entry name" value="STEROL DESATURASE"/>
    <property type="match status" value="1"/>
</dbReference>
<dbReference type="Proteomes" id="UP000019132">
    <property type="component" value="Unassembled WGS sequence"/>
</dbReference>
<dbReference type="OMA" id="DFFHFAM"/>
<dbReference type="GO" id="GO:0016020">
    <property type="term" value="C:membrane"/>
    <property type="evidence" value="ECO:0007669"/>
    <property type="project" value="UniProtKB-SubCell"/>
</dbReference>
<keyword evidence="3 5" id="KW-1133">Transmembrane helix</keyword>
<reference evidence="8" key="2">
    <citation type="submission" date="2010-04" db="EMBL/GenBank/DDBJ databases">
        <authorList>
            <person name="Buell R."/>
            <person name="Hamilton J."/>
            <person name="Hostetler J."/>
        </authorList>
    </citation>
    <scope>NUCLEOTIDE SEQUENCE [LARGE SCALE GENOMIC DNA]</scope>
    <source>
        <strain evidence="8">DAOM:BR144</strain>
    </source>
</reference>
<dbReference type="InterPro" id="IPR006694">
    <property type="entry name" value="Fatty_acid_hydroxylase"/>
</dbReference>
<dbReference type="GO" id="GO:0016491">
    <property type="term" value="F:oxidoreductase activity"/>
    <property type="evidence" value="ECO:0007669"/>
    <property type="project" value="InterPro"/>
</dbReference>
<comment type="subcellular location">
    <subcellularLocation>
        <location evidence="1">Membrane</location>
    </subcellularLocation>
</comment>
<keyword evidence="8" id="KW-1185">Reference proteome</keyword>
<dbReference type="VEuPathDB" id="FungiDB:PYU1_G000876"/>
<feature type="transmembrane region" description="Helical" evidence="5">
    <location>
        <begin position="106"/>
        <end position="125"/>
    </location>
</feature>
<dbReference type="EnsemblProtists" id="PYU1_T000876">
    <property type="protein sequence ID" value="PYU1_T000876"/>
    <property type="gene ID" value="PYU1_G000876"/>
</dbReference>
<dbReference type="STRING" id="431595.K3W7D5"/>
<feature type="transmembrane region" description="Helical" evidence="5">
    <location>
        <begin position="56"/>
        <end position="80"/>
    </location>
</feature>
<dbReference type="InParanoid" id="K3W7D5"/>
<dbReference type="InterPro" id="IPR050307">
    <property type="entry name" value="Sterol_Desaturase_Related"/>
</dbReference>
<dbReference type="GO" id="GO:0005506">
    <property type="term" value="F:iron ion binding"/>
    <property type="evidence" value="ECO:0007669"/>
    <property type="project" value="InterPro"/>
</dbReference>
<keyword evidence="2 5" id="KW-0812">Transmembrane</keyword>
<protein>
    <recommendedName>
        <fullName evidence="6">Fatty acid hydroxylase domain-containing protein</fullName>
    </recommendedName>
</protein>
<evidence type="ECO:0000256" key="1">
    <source>
        <dbReference type="ARBA" id="ARBA00004370"/>
    </source>
</evidence>
<organism evidence="7 8">
    <name type="scientific">Globisporangium ultimum (strain ATCC 200006 / CBS 805.95 / DAOM BR144)</name>
    <name type="common">Pythium ultimum</name>
    <dbReference type="NCBI Taxonomy" id="431595"/>
    <lineage>
        <taxon>Eukaryota</taxon>
        <taxon>Sar</taxon>
        <taxon>Stramenopiles</taxon>
        <taxon>Oomycota</taxon>
        <taxon>Peronosporomycetes</taxon>
        <taxon>Pythiales</taxon>
        <taxon>Pythiaceae</taxon>
        <taxon>Globisporangium</taxon>
    </lineage>
</organism>
<dbReference type="EMBL" id="GL376620">
    <property type="status" value="NOT_ANNOTATED_CDS"/>
    <property type="molecule type" value="Genomic_DNA"/>
</dbReference>
<dbReference type="HOGENOM" id="CLU_084071_0_0_1"/>
<evidence type="ECO:0000313" key="8">
    <source>
        <dbReference type="Proteomes" id="UP000019132"/>
    </source>
</evidence>
<proteinExistence type="predicted"/>
<dbReference type="GO" id="GO:0008610">
    <property type="term" value="P:lipid biosynthetic process"/>
    <property type="evidence" value="ECO:0007669"/>
    <property type="project" value="InterPro"/>
</dbReference>